<feature type="transmembrane region" description="Helical" evidence="8">
    <location>
        <begin position="334"/>
        <end position="356"/>
    </location>
</feature>
<dbReference type="GO" id="GO:0005886">
    <property type="term" value="C:plasma membrane"/>
    <property type="evidence" value="ECO:0007669"/>
    <property type="project" value="UniProtKB-SubCell"/>
</dbReference>
<organism evidence="10 11">
    <name type="scientific">Prauserella isguenensis</name>
    <dbReference type="NCBI Taxonomy" id="1470180"/>
    <lineage>
        <taxon>Bacteria</taxon>
        <taxon>Bacillati</taxon>
        <taxon>Actinomycetota</taxon>
        <taxon>Actinomycetes</taxon>
        <taxon>Pseudonocardiales</taxon>
        <taxon>Pseudonocardiaceae</taxon>
        <taxon>Prauserella</taxon>
    </lineage>
</organism>
<dbReference type="EMBL" id="JACHWU010000001">
    <property type="protein sequence ID" value="MBB3050479.1"/>
    <property type="molecule type" value="Genomic_DNA"/>
</dbReference>
<feature type="transmembrane region" description="Helical" evidence="8">
    <location>
        <begin position="43"/>
        <end position="65"/>
    </location>
</feature>
<keyword evidence="2" id="KW-0813">Transport</keyword>
<evidence type="ECO:0000256" key="1">
    <source>
        <dbReference type="ARBA" id="ARBA00004651"/>
    </source>
</evidence>
<evidence type="ECO:0000256" key="3">
    <source>
        <dbReference type="ARBA" id="ARBA00022475"/>
    </source>
</evidence>
<dbReference type="SUPFAM" id="SSF103473">
    <property type="entry name" value="MFS general substrate transporter"/>
    <property type="match status" value="1"/>
</dbReference>
<feature type="transmembrane region" description="Helical" evidence="8">
    <location>
        <begin position="134"/>
        <end position="156"/>
    </location>
</feature>
<dbReference type="PROSITE" id="PS50850">
    <property type="entry name" value="MFS"/>
    <property type="match status" value="1"/>
</dbReference>
<feature type="transmembrane region" description="Helical" evidence="8">
    <location>
        <begin position="7"/>
        <end position="31"/>
    </location>
</feature>
<dbReference type="AlphaFoldDB" id="A0A839S101"/>
<feature type="transmembrane region" description="Helical" evidence="8">
    <location>
        <begin position="77"/>
        <end position="96"/>
    </location>
</feature>
<dbReference type="PANTHER" id="PTHR43414">
    <property type="entry name" value="MULTIDRUG RESISTANCE PROTEIN MDTG"/>
    <property type="match status" value="1"/>
</dbReference>
<dbReference type="PANTHER" id="PTHR43414:SF6">
    <property type="entry name" value="MULTIDRUG RESISTANCE PROTEIN MDTG"/>
    <property type="match status" value="1"/>
</dbReference>
<dbReference type="InterPro" id="IPR011701">
    <property type="entry name" value="MFS"/>
</dbReference>
<sequence>MTQAKRMFAVLWLGQFAATAGLTVVVPLLPFYLADLGTPSGDIALWTGISLAAPAVTQMLTGPLWGAVGDRYGRKAMVVRAHAGLAISLVLMAMATTPAAFVAFRLLQGACGGVVSATAAFAGTLATGHRRGRALGGLFGATAAGALLGPLAGGVLAGTWGFGPIFVTVAALLVCSSVAAAWLLIEPEPTPEPTPESDPERESGAGYTATGSQGGASLRPAPLRAAPLREAAGILVGRADTRNVLLAGLAGQAAIYALVVVFAPQVQRITGSMADAAVWVGMLQATTWAASWAGGPWWGRYNDRASAQRGFAIAAACCAIATALQVVVTSVELLIPLRLVQGFCFAAFLQSVLHVASGRVRQRLSGTAFGFSTGVLDLGQVVGPLFGAAIAVTLPPVGAFGVIGVVLGIAALLAVRSAVQQGGHDPTPVAPEPRSAHV</sequence>
<evidence type="ECO:0000313" key="11">
    <source>
        <dbReference type="Proteomes" id="UP000550714"/>
    </source>
</evidence>
<keyword evidence="3" id="KW-1003">Cell membrane</keyword>
<protein>
    <submittedName>
        <fullName evidence="10">MFS family permease</fullName>
    </submittedName>
</protein>
<evidence type="ECO:0000256" key="2">
    <source>
        <dbReference type="ARBA" id="ARBA00022448"/>
    </source>
</evidence>
<dbReference type="GO" id="GO:0022857">
    <property type="term" value="F:transmembrane transporter activity"/>
    <property type="evidence" value="ECO:0007669"/>
    <property type="project" value="InterPro"/>
</dbReference>
<dbReference type="InterPro" id="IPR020846">
    <property type="entry name" value="MFS_dom"/>
</dbReference>
<keyword evidence="6 8" id="KW-0472">Membrane</keyword>
<comment type="subcellular location">
    <subcellularLocation>
        <location evidence="1">Cell membrane</location>
        <topology evidence="1">Multi-pass membrane protein</topology>
    </subcellularLocation>
</comment>
<evidence type="ECO:0000313" key="10">
    <source>
        <dbReference type="EMBL" id="MBB3050479.1"/>
    </source>
</evidence>
<keyword evidence="11" id="KW-1185">Reference proteome</keyword>
<proteinExistence type="predicted"/>
<evidence type="ECO:0000259" key="9">
    <source>
        <dbReference type="PROSITE" id="PS50850"/>
    </source>
</evidence>
<dbReference type="Pfam" id="PF07690">
    <property type="entry name" value="MFS_1"/>
    <property type="match status" value="1"/>
</dbReference>
<dbReference type="InterPro" id="IPR001958">
    <property type="entry name" value="Tet-R_TetA/multi-R_MdtG-like"/>
</dbReference>
<dbReference type="InterPro" id="IPR036259">
    <property type="entry name" value="MFS_trans_sf"/>
</dbReference>
<evidence type="ECO:0000256" key="4">
    <source>
        <dbReference type="ARBA" id="ARBA00022692"/>
    </source>
</evidence>
<accession>A0A839S101</accession>
<dbReference type="PRINTS" id="PR01035">
    <property type="entry name" value="TCRTETA"/>
</dbReference>
<reference evidence="10 11" key="1">
    <citation type="submission" date="2020-08" db="EMBL/GenBank/DDBJ databases">
        <title>Genomic Encyclopedia of Type Strains, Phase III (KMG-III): the genomes of soil and plant-associated and newly described type strains.</title>
        <authorList>
            <person name="Whitman W."/>
        </authorList>
    </citation>
    <scope>NUCLEOTIDE SEQUENCE [LARGE SCALE GENOMIC DNA]</scope>
    <source>
        <strain evidence="10 11">CECT 8577</strain>
    </source>
</reference>
<feature type="transmembrane region" description="Helical" evidence="8">
    <location>
        <begin position="276"/>
        <end position="298"/>
    </location>
</feature>
<gene>
    <name evidence="10" type="ORF">FHS23_001474</name>
</gene>
<name>A0A839S101_9PSEU</name>
<dbReference type="Proteomes" id="UP000550714">
    <property type="component" value="Unassembled WGS sequence"/>
</dbReference>
<feature type="transmembrane region" description="Helical" evidence="8">
    <location>
        <begin position="244"/>
        <end position="264"/>
    </location>
</feature>
<evidence type="ECO:0000256" key="6">
    <source>
        <dbReference type="ARBA" id="ARBA00023136"/>
    </source>
</evidence>
<evidence type="ECO:0000256" key="8">
    <source>
        <dbReference type="SAM" id="Phobius"/>
    </source>
</evidence>
<dbReference type="Gene3D" id="1.20.1250.20">
    <property type="entry name" value="MFS general substrate transporter like domains"/>
    <property type="match status" value="2"/>
</dbReference>
<feature type="transmembrane region" description="Helical" evidence="8">
    <location>
        <begin position="162"/>
        <end position="185"/>
    </location>
</feature>
<evidence type="ECO:0000256" key="5">
    <source>
        <dbReference type="ARBA" id="ARBA00022989"/>
    </source>
</evidence>
<dbReference type="RefSeq" id="WP_183649786.1">
    <property type="nucleotide sequence ID" value="NZ_JACHWU010000001.1"/>
</dbReference>
<feature type="domain" description="Major facilitator superfamily (MFS) profile" evidence="9">
    <location>
        <begin position="7"/>
        <end position="422"/>
    </location>
</feature>
<evidence type="ECO:0000256" key="7">
    <source>
        <dbReference type="SAM" id="MobiDB-lite"/>
    </source>
</evidence>
<comment type="caution">
    <text evidence="10">The sequence shown here is derived from an EMBL/GenBank/DDBJ whole genome shotgun (WGS) entry which is preliminary data.</text>
</comment>
<keyword evidence="5 8" id="KW-1133">Transmembrane helix</keyword>
<keyword evidence="4 8" id="KW-0812">Transmembrane</keyword>
<feature type="transmembrane region" description="Helical" evidence="8">
    <location>
        <begin position="310"/>
        <end position="328"/>
    </location>
</feature>
<feature type="region of interest" description="Disordered" evidence="7">
    <location>
        <begin position="187"/>
        <end position="218"/>
    </location>
</feature>
<feature type="transmembrane region" description="Helical" evidence="8">
    <location>
        <begin position="397"/>
        <end position="415"/>
    </location>
</feature>
<feature type="transmembrane region" description="Helical" evidence="8">
    <location>
        <begin position="368"/>
        <end position="391"/>
    </location>
</feature>
<feature type="transmembrane region" description="Helical" evidence="8">
    <location>
        <begin position="102"/>
        <end position="122"/>
    </location>
</feature>